<dbReference type="AlphaFoldDB" id="A0A3B0WYD2"/>
<dbReference type="InterPro" id="IPR012336">
    <property type="entry name" value="Thioredoxin-like_fold"/>
</dbReference>
<proteinExistence type="inferred from homology"/>
<dbReference type="InterPro" id="IPR036249">
    <property type="entry name" value="Thioredoxin-like_sf"/>
</dbReference>
<keyword evidence="4" id="KW-1015">Disulfide bond</keyword>
<protein>
    <submittedName>
        <fullName evidence="7">Transposase and inactivated derivatives</fullName>
    </submittedName>
</protein>
<keyword evidence="5" id="KW-0676">Redox-active center</keyword>
<dbReference type="SUPFAM" id="SSF52833">
    <property type="entry name" value="Thioredoxin-like"/>
    <property type="match status" value="1"/>
</dbReference>
<evidence type="ECO:0000256" key="5">
    <source>
        <dbReference type="ARBA" id="ARBA00023284"/>
    </source>
</evidence>
<name>A0A3B0WYD2_9ZZZZ</name>
<dbReference type="Gene3D" id="3.40.30.10">
    <property type="entry name" value="Glutaredoxin"/>
    <property type="match status" value="1"/>
</dbReference>
<sequence length="229" mass="26007">MSKPRYAQVLLEATSWYHYYSRCVRRAFVLDLWPYAIMSNHYHVVLHVNKPQADAWGMDEIINRGHMLYKGNVLSQRYIGTGGKGEPLDKIDTNKIQYTVRDYPPGFHKYAKSAAISTSCAADQNAYWKMRDELFASKGMINETLFTELAEKPGLEMNDFSKCMAEDIRAKKVESDLAYGQSLGIQGTPSFFVGRVENGKLVNAQRIVGAQSYSKFAQVVDKLIKKPLM</sequence>
<organism evidence="7">
    <name type="scientific">hydrothermal vent metagenome</name>
    <dbReference type="NCBI Taxonomy" id="652676"/>
    <lineage>
        <taxon>unclassified sequences</taxon>
        <taxon>metagenomes</taxon>
        <taxon>ecological metagenomes</taxon>
    </lineage>
</organism>
<evidence type="ECO:0000256" key="4">
    <source>
        <dbReference type="ARBA" id="ARBA00023157"/>
    </source>
</evidence>
<dbReference type="GO" id="GO:0016491">
    <property type="term" value="F:oxidoreductase activity"/>
    <property type="evidence" value="ECO:0007669"/>
    <property type="project" value="UniProtKB-KW"/>
</dbReference>
<keyword evidence="3" id="KW-0560">Oxidoreductase</keyword>
<evidence type="ECO:0000259" key="6">
    <source>
        <dbReference type="Pfam" id="PF13462"/>
    </source>
</evidence>
<evidence type="ECO:0000256" key="3">
    <source>
        <dbReference type="ARBA" id="ARBA00023002"/>
    </source>
</evidence>
<evidence type="ECO:0000256" key="1">
    <source>
        <dbReference type="ARBA" id="ARBA00005791"/>
    </source>
</evidence>
<evidence type="ECO:0000313" key="7">
    <source>
        <dbReference type="EMBL" id="VAW61035.1"/>
    </source>
</evidence>
<dbReference type="PANTHER" id="PTHR13887">
    <property type="entry name" value="GLUTATHIONE S-TRANSFERASE KAPPA"/>
    <property type="match status" value="1"/>
</dbReference>
<dbReference type="PANTHER" id="PTHR13887:SF14">
    <property type="entry name" value="DISULFIDE BOND FORMATION PROTEIN D"/>
    <property type="match status" value="1"/>
</dbReference>
<accession>A0A3B0WYD2</accession>
<gene>
    <name evidence="7" type="ORF">MNBD_GAMMA08-2895</name>
</gene>
<reference evidence="7" key="1">
    <citation type="submission" date="2018-06" db="EMBL/GenBank/DDBJ databases">
        <authorList>
            <person name="Zhirakovskaya E."/>
        </authorList>
    </citation>
    <scope>NUCLEOTIDE SEQUENCE</scope>
</reference>
<keyword evidence="2" id="KW-0732">Signal</keyword>
<evidence type="ECO:0000256" key="2">
    <source>
        <dbReference type="ARBA" id="ARBA00022729"/>
    </source>
</evidence>
<comment type="similarity">
    <text evidence="1">Belongs to the thioredoxin family. DsbA subfamily.</text>
</comment>
<dbReference type="EMBL" id="UOFH01000171">
    <property type="protein sequence ID" value="VAW61035.1"/>
    <property type="molecule type" value="Genomic_DNA"/>
</dbReference>
<dbReference type="Pfam" id="PF13462">
    <property type="entry name" value="Thioredoxin_4"/>
    <property type="match status" value="1"/>
</dbReference>
<feature type="domain" description="Thioredoxin-like fold" evidence="6">
    <location>
        <begin position="90"/>
        <end position="196"/>
    </location>
</feature>